<evidence type="ECO:0000313" key="1">
    <source>
        <dbReference type="EMBL" id="THU84921.1"/>
    </source>
</evidence>
<dbReference type="EMBL" id="ML179574">
    <property type="protein sequence ID" value="THU84921.1"/>
    <property type="molecule type" value="Genomic_DNA"/>
</dbReference>
<keyword evidence="2" id="KW-1185">Reference proteome</keyword>
<evidence type="ECO:0000313" key="2">
    <source>
        <dbReference type="Proteomes" id="UP000297245"/>
    </source>
</evidence>
<dbReference type="Proteomes" id="UP000297245">
    <property type="component" value="Unassembled WGS sequence"/>
</dbReference>
<name>A0A4S8L8P1_DENBC</name>
<proteinExistence type="predicted"/>
<dbReference type="AlphaFoldDB" id="A0A4S8L8P1"/>
<accession>A0A4S8L8P1</accession>
<protein>
    <submittedName>
        <fullName evidence="1">Uncharacterized protein</fullName>
    </submittedName>
</protein>
<sequence length="68" mass="8028">MSWVCGPWRPFIARRPCPYRGYLRFVCAYAHALSQYFPVPHRPLWLGGLLFFMSVRSPNPNIRFIGQE</sequence>
<dbReference type="OrthoDB" id="2983380at2759"/>
<organism evidence="1 2">
    <name type="scientific">Dendrothele bispora (strain CBS 962.96)</name>
    <dbReference type="NCBI Taxonomy" id="1314807"/>
    <lineage>
        <taxon>Eukaryota</taxon>
        <taxon>Fungi</taxon>
        <taxon>Dikarya</taxon>
        <taxon>Basidiomycota</taxon>
        <taxon>Agaricomycotina</taxon>
        <taxon>Agaricomycetes</taxon>
        <taxon>Agaricomycetidae</taxon>
        <taxon>Agaricales</taxon>
        <taxon>Agaricales incertae sedis</taxon>
        <taxon>Dendrothele</taxon>
    </lineage>
</organism>
<gene>
    <name evidence="1" type="ORF">K435DRAFT_926971</name>
</gene>
<reference evidence="1 2" key="1">
    <citation type="journal article" date="2019" name="Nat. Ecol. Evol.">
        <title>Megaphylogeny resolves global patterns of mushroom evolution.</title>
        <authorList>
            <person name="Varga T."/>
            <person name="Krizsan K."/>
            <person name="Foldi C."/>
            <person name="Dima B."/>
            <person name="Sanchez-Garcia M."/>
            <person name="Sanchez-Ramirez S."/>
            <person name="Szollosi G.J."/>
            <person name="Szarkandi J.G."/>
            <person name="Papp V."/>
            <person name="Albert L."/>
            <person name="Andreopoulos W."/>
            <person name="Angelini C."/>
            <person name="Antonin V."/>
            <person name="Barry K.W."/>
            <person name="Bougher N.L."/>
            <person name="Buchanan P."/>
            <person name="Buyck B."/>
            <person name="Bense V."/>
            <person name="Catcheside P."/>
            <person name="Chovatia M."/>
            <person name="Cooper J."/>
            <person name="Damon W."/>
            <person name="Desjardin D."/>
            <person name="Finy P."/>
            <person name="Geml J."/>
            <person name="Haridas S."/>
            <person name="Hughes K."/>
            <person name="Justo A."/>
            <person name="Karasinski D."/>
            <person name="Kautmanova I."/>
            <person name="Kiss B."/>
            <person name="Kocsube S."/>
            <person name="Kotiranta H."/>
            <person name="LaButti K.M."/>
            <person name="Lechner B.E."/>
            <person name="Liimatainen K."/>
            <person name="Lipzen A."/>
            <person name="Lukacs Z."/>
            <person name="Mihaltcheva S."/>
            <person name="Morgado L.N."/>
            <person name="Niskanen T."/>
            <person name="Noordeloos M.E."/>
            <person name="Ohm R.A."/>
            <person name="Ortiz-Santana B."/>
            <person name="Ovrebo C."/>
            <person name="Racz N."/>
            <person name="Riley R."/>
            <person name="Savchenko A."/>
            <person name="Shiryaev A."/>
            <person name="Soop K."/>
            <person name="Spirin V."/>
            <person name="Szebenyi C."/>
            <person name="Tomsovsky M."/>
            <person name="Tulloss R.E."/>
            <person name="Uehling J."/>
            <person name="Grigoriev I.V."/>
            <person name="Vagvolgyi C."/>
            <person name="Papp T."/>
            <person name="Martin F.M."/>
            <person name="Miettinen O."/>
            <person name="Hibbett D.S."/>
            <person name="Nagy L.G."/>
        </authorList>
    </citation>
    <scope>NUCLEOTIDE SEQUENCE [LARGE SCALE GENOMIC DNA]</scope>
    <source>
        <strain evidence="1 2">CBS 962.96</strain>
    </source>
</reference>